<keyword evidence="8" id="KW-1185">Reference proteome</keyword>
<dbReference type="InterPro" id="IPR012337">
    <property type="entry name" value="RNaseH-like_sf"/>
</dbReference>
<dbReference type="CDD" id="cd16964">
    <property type="entry name" value="YqgF"/>
    <property type="match status" value="1"/>
</dbReference>
<evidence type="ECO:0000256" key="1">
    <source>
        <dbReference type="ARBA" id="ARBA00022490"/>
    </source>
</evidence>
<reference evidence="7 8" key="1">
    <citation type="submission" date="2020-03" db="EMBL/GenBank/DDBJ databases">
        <title>Alteromonas ponticola sp. nov., isolated from seawater.</title>
        <authorList>
            <person name="Yoon J.-H."/>
            <person name="Kim Y.-O."/>
        </authorList>
    </citation>
    <scope>NUCLEOTIDE SEQUENCE [LARGE SCALE GENOMIC DNA]</scope>
    <source>
        <strain evidence="7 8">MYP5</strain>
    </source>
</reference>
<comment type="subcellular location">
    <subcellularLocation>
        <location evidence="5">Cytoplasm</location>
    </subcellularLocation>
</comment>
<dbReference type="NCBIfam" id="TIGR00250">
    <property type="entry name" value="RNAse_H_YqgF"/>
    <property type="match status" value="1"/>
</dbReference>
<feature type="domain" description="YqgF/RNase H-like" evidence="6">
    <location>
        <begin position="17"/>
        <end position="117"/>
    </location>
</feature>
<keyword evidence="4 5" id="KW-0378">Hydrolase</keyword>
<sequence>MCGNSHRRADVPDKGQRTVLAFDFGTKSIGIAIGQEVTGTAAPLAALKARDGIPDWDAIKNIIDQWQPDLAVVGLPLNMDGTEQAVTQRAKTFANRIHGRFNLAVETWDERLSTVDARAMLFELGGYKKLTKEKVDSVSACVIFTSWAENQYR</sequence>
<protein>
    <recommendedName>
        <fullName evidence="5">Putative pre-16S rRNA nuclease</fullName>
        <ecNumber evidence="5">3.1.-.-</ecNumber>
    </recommendedName>
</protein>
<dbReference type="EC" id="3.1.-.-" evidence="5"/>
<evidence type="ECO:0000256" key="4">
    <source>
        <dbReference type="ARBA" id="ARBA00022801"/>
    </source>
</evidence>
<dbReference type="EMBL" id="JAATNW010000002">
    <property type="protein sequence ID" value="NMH59245.1"/>
    <property type="molecule type" value="Genomic_DNA"/>
</dbReference>
<evidence type="ECO:0000256" key="3">
    <source>
        <dbReference type="ARBA" id="ARBA00022722"/>
    </source>
</evidence>
<keyword evidence="1 5" id="KW-0963">Cytoplasm</keyword>
<dbReference type="PANTHER" id="PTHR33317">
    <property type="entry name" value="POLYNUCLEOTIDYL TRANSFERASE, RIBONUCLEASE H-LIKE SUPERFAMILY PROTEIN"/>
    <property type="match status" value="1"/>
</dbReference>
<dbReference type="InterPro" id="IPR037027">
    <property type="entry name" value="YqgF/RNaseH-like_dom_sf"/>
</dbReference>
<comment type="similarity">
    <text evidence="5">Belongs to the YqgF HJR family.</text>
</comment>
<comment type="function">
    <text evidence="5">Could be a nuclease involved in processing of the 5'-end of pre-16S rRNA.</text>
</comment>
<dbReference type="Proteomes" id="UP000709336">
    <property type="component" value="Unassembled WGS sequence"/>
</dbReference>
<evidence type="ECO:0000256" key="2">
    <source>
        <dbReference type="ARBA" id="ARBA00022517"/>
    </source>
</evidence>
<evidence type="ECO:0000313" key="8">
    <source>
        <dbReference type="Proteomes" id="UP000709336"/>
    </source>
</evidence>
<dbReference type="Gene3D" id="3.30.420.140">
    <property type="entry name" value="YqgF/RNase H-like domain"/>
    <property type="match status" value="1"/>
</dbReference>
<keyword evidence="2 5" id="KW-0690">Ribosome biogenesis</keyword>
<gene>
    <name evidence="7" type="primary">ruvX</name>
    <name evidence="7" type="ORF">HCJ96_04325</name>
</gene>
<dbReference type="PANTHER" id="PTHR33317:SF4">
    <property type="entry name" value="POLYNUCLEOTIDYL TRANSFERASE, RIBONUCLEASE H-LIKE SUPERFAMILY PROTEIN"/>
    <property type="match status" value="1"/>
</dbReference>
<keyword evidence="3 5" id="KW-0540">Nuclease</keyword>
<comment type="caution">
    <text evidence="7">The sequence shown here is derived from an EMBL/GenBank/DDBJ whole genome shotgun (WGS) entry which is preliminary data.</text>
</comment>
<dbReference type="HAMAP" id="MF_00651">
    <property type="entry name" value="Nuclease_YqgF"/>
    <property type="match status" value="1"/>
</dbReference>
<evidence type="ECO:0000259" key="6">
    <source>
        <dbReference type="SMART" id="SM00732"/>
    </source>
</evidence>
<evidence type="ECO:0000256" key="5">
    <source>
        <dbReference type="HAMAP-Rule" id="MF_00651"/>
    </source>
</evidence>
<dbReference type="SUPFAM" id="SSF53098">
    <property type="entry name" value="Ribonuclease H-like"/>
    <property type="match status" value="1"/>
</dbReference>
<evidence type="ECO:0000313" key="7">
    <source>
        <dbReference type="EMBL" id="NMH59245.1"/>
    </source>
</evidence>
<proteinExistence type="inferred from homology"/>
<name>A0ABX1R230_9ALTE</name>
<dbReference type="SMART" id="SM00732">
    <property type="entry name" value="YqgFc"/>
    <property type="match status" value="1"/>
</dbReference>
<organism evidence="7 8">
    <name type="scientific">Alteromonas ponticola</name>
    <dbReference type="NCBI Taxonomy" id="2720613"/>
    <lineage>
        <taxon>Bacteria</taxon>
        <taxon>Pseudomonadati</taxon>
        <taxon>Pseudomonadota</taxon>
        <taxon>Gammaproteobacteria</taxon>
        <taxon>Alteromonadales</taxon>
        <taxon>Alteromonadaceae</taxon>
        <taxon>Alteromonas/Salinimonas group</taxon>
        <taxon>Alteromonas</taxon>
    </lineage>
</organism>
<dbReference type="Pfam" id="PF03652">
    <property type="entry name" value="RuvX"/>
    <property type="match status" value="1"/>
</dbReference>
<dbReference type="InterPro" id="IPR006641">
    <property type="entry name" value="YqgF/RNaseH-like_dom"/>
</dbReference>
<dbReference type="InterPro" id="IPR005227">
    <property type="entry name" value="YqgF"/>
</dbReference>
<accession>A0ABX1R230</accession>